<gene>
    <name evidence="6" type="ORF">OdinLCB4_003760</name>
</gene>
<accession>A0AAF0D3I0</accession>
<dbReference type="AlphaFoldDB" id="A0AAF0D3I0"/>
<feature type="domain" description="4Fe-4S ferredoxin-type" evidence="5">
    <location>
        <begin position="1"/>
        <end position="32"/>
    </location>
</feature>
<keyword evidence="1" id="KW-0004">4Fe-4S</keyword>
<dbReference type="Pfam" id="PF13237">
    <property type="entry name" value="Fer4_10"/>
    <property type="match status" value="1"/>
</dbReference>
<dbReference type="GO" id="GO:0051539">
    <property type="term" value="F:4 iron, 4 sulfur cluster binding"/>
    <property type="evidence" value="ECO:0007669"/>
    <property type="project" value="UniProtKB-KW"/>
</dbReference>
<dbReference type="Proteomes" id="UP000186851">
    <property type="component" value="Chromosome"/>
</dbReference>
<dbReference type="Gene3D" id="3.30.70.20">
    <property type="match status" value="1"/>
</dbReference>
<dbReference type="GO" id="GO:0016491">
    <property type="term" value="F:oxidoreductase activity"/>
    <property type="evidence" value="ECO:0007669"/>
    <property type="project" value="UniProtKB-ARBA"/>
</dbReference>
<evidence type="ECO:0000256" key="4">
    <source>
        <dbReference type="ARBA" id="ARBA00023014"/>
    </source>
</evidence>
<evidence type="ECO:0000259" key="5">
    <source>
        <dbReference type="PROSITE" id="PS51379"/>
    </source>
</evidence>
<dbReference type="InterPro" id="IPR050572">
    <property type="entry name" value="Fe-S_Ferredoxin"/>
</dbReference>
<reference evidence="6" key="2">
    <citation type="journal article" date="2022" name="Nat. Microbiol.">
        <title>A closed Candidatus Odinarchaeum chromosome exposes Asgard archaeal viruses.</title>
        <authorList>
            <person name="Tamarit D."/>
            <person name="Caceres E.F."/>
            <person name="Krupovic M."/>
            <person name="Nijland R."/>
            <person name="Eme L."/>
            <person name="Robinson N.P."/>
            <person name="Ettema T.J.G."/>
        </authorList>
    </citation>
    <scope>NUCLEOTIDE SEQUENCE</scope>
    <source>
        <strain evidence="6">LCB_4</strain>
    </source>
</reference>
<keyword evidence="4" id="KW-0411">Iron-sulfur</keyword>
<protein>
    <submittedName>
        <fullName evidence="6">Ferredoxin family protein</fullName>
    </submittedName>
</protein>
<keyword evidence="3" id="KW-0408">Iron</keyword>
<sequence>MPPKINTSLCDGTGTCQEVCPADPNVFEIEGGKARVVHPEACIQCGACESSCPTGAITLE</sequence>
<dbReference type="PROSITE" id="PS51379">
    <property type="entry name" value="4FE4S_FER_2"/>
    <property type="match status" value="2"/>
</dbReference>
<evidence type="ECO:0000313" key="7">
    <source>
        <dbReference type="Proteomes" id="UP000186851"/>
    </source>
</evidence>
<evidence type="ECO:0000256" key="2">
    <source>
        <dbReference type="ARBA" id="ARBA00022723"/>
    </source>
</evidence>
<evidence type="ECO:0000256" key="3">
    <source>
        <dbReference type="ARBA" id="ARBA00023004"/>
    </source>
</evidence>
<dbReference type="PROSITE" id="PS00198">
    <property type="entry name" value="4FE4S_FER_1"/>
    <property type="match status" value="1"/>
</dbReference>
<reference evidence="6" key="1">
    <citation type="journal article" date="2017" name="Nature">
        <title>Asgard archaea illuminate the origin of eukaryotic cellular complexity.</title>
        <authorList>
            <person name="Zaremba-Niedzwiedzka K."/>
            <person name="Caceres E.F."/>
            <person name="Saw J.H."/>
            <person name="Backstrom D."/>
            <person name="Juzokaite L."/>
            <person name="Vancaester E."/>
            <person name="Seitz K.W."/>
            <person name="Anantharaman K."/>
            <person name="Starnawski P."/>
            <person name="Kjeldsen K.U."/>
            <person name="Scott M.B."/>
            <person name="Nunoura T."/>
            <person name="Banfield J.F."/>
            <person name="Schramm A."/>
            <person name="Baker B.J."/>
            <person name="Spang A."/>
            <person name="Ettema T.J.G."/>
        </authorList>
    </citation>
    <scope>NUCLEOTIDE SEQUENCE</scope>
    <source>
        <strain evidence="6">LCB_4</strain>
    </source>
</reference>
<feature type="domain" description="4Fe-4S ferredoxin-type" evidence="5">
    <location>
        <begin position="33"/>
        <end position="60"/>
    </location>
</feature>
<name>A0AAF0D3I0_ODILC</name>
<dbReference type="KEGG" id="oyw:OdinLCB4_003760"/>
<evidence type="ECO:0000256" key="1">
    <source>
        <dbReference type="ARBA" id="ARBA00022485"/>
    </source>
</evidence>
<dbReference type="PANTHER" id="PTHR43687">
    <property type="entry name" value="ADENYLYLSULFATE REDUCTASE, BETA SUBUNIT"/>
    <property type="match status" value="1"/>
</dbReference>
<dbReference type="InterPro" id="IPR017900">
    <property type="entry name" value="4Fe4S_Fe_S_CS"/>
</dbReference>
<keyword evidence="2" id="KW-0479">Metal-binding</keyword>
<dbReference type="GO" id="GO:0046872">
    <property type="term" value="F:metal ion binding"/>
    <property type="evidence" value="ECO:0007669"/>
    <property type="project" value="UniProtKB-KW"/>
</dbReference>
<proteinExistence type="predicted"/>
<organism evidence="6 7">
    <name type="scientific">Odinarchaeota yellowstonii (strain LCB_4)</name>
    <dbReference type="NCBI Taxonomy" id="1841599"/>
    <lineage>
        <taxon>Archaea</taxon>
        <taxon>Promethearchaeati</taxon>
        <taxon>Candidatus Odinarchaeota</taxon>
        <taxon>Candidatus Odinarchaeia</taxon>
        <taxon>Candidatus Odinarchaeales</taxon>
        <taxon>Candidatus Odinarchaeaceae</taxon>
        <taxon>Candidatus Odinarchaeum</taxon>
    </lineage>
</organism>
<dbReference type="SUPFAM" id="SSF54862">
    <property type="entry name" value="4Fe-4S ferredoxins"/>
    <property type="match status" value="1"/>
</dbReference>
<dbReference type="InterPro" id="IPR017896">
    <property type="entry name" value="4Fe4S_Fe-S-bd"/>
</dbReference>
<dbReference type="PANTHER" id="PTHR43687:SF1">
    <property type="entry name" value="FERREDOXIN III"/>
    <property type="match status" value="1"/>
</dbReference>
<dbReference type="EMBL" id="CP091871">
    <property type="protein sequence ID" value="WEU41027.1"/>
    <property type="molecule type" value="Genomic_DNA"/>
</dbReference>
<evidence type="ECO:0000313" key="6">
    <source>
        <dbReference type="EMBL" id="WEU41027.1"/>
    </source>
</evidence>